<comment type="caution">
    <text evidence="4">The sequence shown here is derived from an EMBL/GenBank/DDBJ whole genome shotgun (WGS) entry which is preliminary data.</text>
</comment>
<dbReference type="SUPFAM" id="SSF56219">
    <property type="entry name" value="DNase I-like"/>
    <property type="match status" value="1"/>
</dbReference>
<dbReference type="AlphaFoldDB" id="A0AAD8QXI3"/>
<dbReference type="Pfam" id="PF03372">
    <property type="entry name" value="Exo_endo_phos"/>
    <property type="match status" value="1"/>
</dbReference>
<dbReference type="CDD" id="cd06222">
    <property type="entry name" value="RNase_H_like"/>
    <property type="match status" value="1"/>
</dbReference>
<dbReference type="Gene3D" id="3.30.420.10">
    <property type="entry name" value="Ribonuclease H-like superfamily/Ribonuclease H"/>
    <property type="match status" value="1"/>
</dbReference>
<dbReference type="GO" id="GO:0004523">
    <property type="term" value="F:RNA-DNA hybrid ribonuclease activity"/>
    <property type="evidence" value="ECO:0007669"/>
    <property type="project" value="InterPro"/>
</dbReference>
<dbReference type="InterPro" id="IPR002156">
    <property type="entry name" value="RNaseH_domain"/>
</dbReference>
<proteinExistence type="predicted"/>
<gene>
    <name evidence="4" type="ORF">QYE76_034165</name>
</gene>
<reference evidence="4" key="1">
    <citation type="submission" date="2023-07" db="EMBL/GenBank/DDBJ databases">
        <title>A chromosome-level genome assembly of Lolium multiflorum.</title>
        <authorList>
            <person name="Chen Y."/>
            <person name="Copetti D."/>
            <person name="Kolliker R."/>
            <person name="Studer B."/>
        </authorList>
    </citation>
    <scope>NUCLEOTIDE SEQUENCE</scope>
    <source>
        <strain evidence="4">02402/16</strain>
        <tissue evidence="4">Leaf</tissue>
    </source>
</reference>
<dbReference type="SUPFAM" id="SSF53098">
    <property type="entry name" value="Ribonuclease H-like"/>
    <property type="match status" value="1"/>
</dbReference>
<evidence type="ECO:0000313" key="5">
    <source>
        <dbReference type="Proteomes" id="UP001231189"/>
    </source>
</evidence>
<evidence type="ECO:0000259" key="2">
    <source>
        <dbReference type="Pfam" id="PF13456"/>
    </source>
</evidence>
<accession>A0AAD8QXI3</accession>
<dbReference type="Pfam" id="PF13456">
    <property type="entry name" value="RVT_3"/>
    <property type="match status" value="1"/>
</dbReference>
<evidence type="ECO:0008006" key="6">
    <source>
        <dbReference type="Google" id="ProtNLM"/>
    </source>
</evidence>
<organism evidence="4 5">
    <name type="scientific">Lolium multiflorum</name>
    <name type="common">Italian ryegrass</name>
    <name type="synonym">Lolium perenne subsp. multiflorum</name>
    <dbReference type="NCBI Taxonomy" id="4521"/>
    <lineage>
        <taxon>Eukaryota</taxon>
        <taxon>Viridiplantae</taxon>
        <taxon>Streptophyta</taxon>
        <taxon>Embryophyta</taxon>
        <taxon>Tracheophyta</taxon>
        <taxon>Spermatophyta</taxon>
        <taxon>Magnoliopsida</taxon>
        <taxon>Liliopsida</taxon>
        <taxon>Poales</taxon>
        <taxon>Poaceae</taxon>
        <taxon>BOP clade</taxon>
        <taxon>Pooideae</taxon>
        <taxon>Poodae</taxon>
        <taxon>Poeae</taxon>
        <taxon>Poeae Chloroplast Group 2 (Poeae type)</taxon>
        <taxon>Loliodinae</taxon>
        <taxon>Loliinae</taxon>
        <taxon>Lolium</taxon>
    </lineage>
</organism>
<evidence type="ECO:0000259" key="1">
    <source>
        <dbReference type="Pfam" id="PF03372"/>
    </source>
</evidence>
<sequence>MRVAGWNCRGMGNRPAVRGLLELRKRVDPDILFLSETKLDEKRMEKFRWMLGMPHMLVVDCKGKSGGLALLWKRGIDVELRWKGIDVRHALSHIPPRVTPQMNDLLTSEFTREEVKAALDGMGDLKAPGADGMLAIFYKKFWSLVGDQVDVQLVNQTFNTVDAAAILSIPIVDDMEDFLAWQPDSRGMFFVKSAYKLHITPLHRQRNVAESSTEEGRDWKQKVWKQIWKTECPPKVQHFLWRFSHNSHPLHMNIQRRGVELDTRCVVCNKFFEDGGHLFLKCKDVKPCWRTLDLEAIRVRLCACPSPMDILEQVFALPSEIQMRVIALLWCWWRERNKVNHQERRLTTAEFQFMTLRHCDEWKEFLAKKPKSAAPKVQHWTPPPPDVFKINLDGAFRNDTRRGGWGAIGRSHSGEPIFAACGYIPVAVDALQAELLALINAIPVSEQFGASKVTLAMVANDSVML</sequence>
<dbReference type="InterPro" id="IPR036691">
    <property type="entry name" value="Endo/exonu/phosph_ase_sf"/>
</dbReference>
<evidence type="ECO:0000313" key="4">
    <source>
        <dbReference type="EMBL" id="KAK1610492.1"/>
    </source>
</evidence>
<dbReference type="Gene3D" id="3.60.10.10">
    <property type="entry name" value="Endonuclease/exonuclease/phosphatase"/>
    <property type="match status" value="1"/>
</dbReference>
<dbReference type="Proteomes" id="UP001231189">
    <property type="component" value="Unassembled WGS sequence"/>
</dbReference>
<dbReference type="InterPro" id="IPR005135">
    <property type="entry name" value="Endo/exonuclease/phosphatase"/>
</dbReference>
<evidence type="ECO:0000259" key="3">
    <source>
        <dbReference type="Pfam" id="PF13966"/>
    </source>
</evidence>
<protein>
    <recommendedName>
        <fullName evidence="6">Reverse transcriptase zinc-binding domain-containing protein</fullName>
    </recommendedName>
</protein>
<dbReference type="InterPro" id="IPR044730">
    <property type="entry name" value="RNase_H-like_dom_plant"/>
</dbReference>
<dbReference type="InterPro" id="IPR026960">
    <property type="entry name" value="RVT-Znf"/>
</dbReference>
<dbReference type="EMBL" id="JAUUTY010000007">
    <property type="protein sequence ID" value="KAK1610492.1"/>
    <property type="molecule type" value="Genomic_DNA"/>
</dbReference>
<dbReference type="InterPro" id="IPR012337">
    <property type="entry name" value="RNaseH-like_sf"/>
</dbReference>
<dbReference type="InterPro" id="IPR052929">
    <property type="entry name" value="RNase_H-like_EbsB-rel"/>
</dbReference>
<feature type="domain" description="Endonuclease/exonuclease/phosphatase" evidence="1">
    <location>
        <begin position="6"/>
        <end position="80"/>
    </location>
</feature>
<feature type="domain" description="Reverse transcriptase zinc-binding" evidence="3">
    <location>
        <begin position="219"/>
        <end position="289"/>
    </location>
</feature>
<dbReference type="Pfam" id="PF13966">
    <property type="entry name" value="zf-RVT"/>
    <property type="match status" value="1"/>
</dbReference>
<dbReference type="PANTHER" id="PTHR47074:SF11">
    <property type="entry name" value="REVERSE TRANSCRIPTASE-LIKE PROTEIN"/>
    <property type="match status" value="1"/>
</dbReference>
<dbReference type="GO" id="GO:0003676">
    <property type="term" value="F:nucleic acid binding"/>
    <property type="evidence" value="ECO:0007669"/>
    <property type="project" value="InterPro"/>
</dbReference>
<keyword evidence="5" id="KW-1185">Reference proteome</keyword>
<feature type="domain" description="RNase H type-1" evidence="2">
    <location>
        <begin position="391"/>
        <end position="454"/>
    </location>
</feature>
<dbReference type="InterPro" id="IPR036397">
    <property type="entry name" value="RNaseH_sf"/>
</dbReference>
<dbReference type="PANTHER" id="PTHR47074">
    <property type="entry name" value="BNAC02G40300D PROTEIN"/>
    <property type="match status" value="1"/>
</dbReference>
<name>A0AAD8QXI3_LOLMU</name>